<dbReference type="InterPro" id="IPR001127">
    <property type="entry name" value="PTS_EIIA_1_perm"/>
</dbReference>
<gene>
    <name evidence="12" type="ordered locus">MADE_1007805</name>
</gene>
<dbReference type="GO" id="GO:0016301">
    <property type="term" value="F:kinase activity"/>
    <property type="evidence" value="ECO:0007669"/>
    <property type="project" value="UniProtKB-KW"/>
</dbReference>
<dbReference type="HOGENOM" id="CLU_012312_5_3_6"/>
<accession>F2G8D2</accession>
<evidence type="ECO:0000256" key="9">
    <source>
        <dbReference type="ARBA" id="ARBA00042526"/>
    </source>
</evidence>
<evidence type="ECO:0000256" key="8">
    <source>
        <dbReference type="ARBA" id="ARBA00042296"/>
    </source>
</evidence>
<name>F2G8D2_ALTMD</name>
<dbReference type="KEGG" id="amc:MADE_1007805"/>
<keyword evidence="5" id="KW-0598">Phosphotransferase system</keyword>
<keyword evidence="13" id="KW-1185">Reference proteome</keyword>
<dbReference type="PROSITE" id="PS51093">
    <property type="entry name" value="PTS_EIIA_TYPE_1"/>
    <property type="match status" value="1"/>
</dbReference>
<evidence type="ECO:0000256" key="6">
    <source>
        <dbReference type="ARBA" id="ARBA00022777"/>
    </source>
</evidence>
<dbReference type="Pfam" id="PF00358">
    <property type="entry name" value="PTS_EIIA_1"/>
    <property type="match status" value="1"/>
</dbReference>
<reference evidence="12 13" key="2">
    <citation type="journal article" date="2015" name="Antonie Van Leeuwenhoek">
        <title>Ecophysiological diversity of a novel member of the genus Alteromonas, and description of Alteromonas mediterranea sp. nov.</title>
        <authorList>
            <person name="Ivanova E.P."/>
            <person name="Lopez-Perez M."/>
            <person name="Zabalos M."/>
            <person name="Nguyen S.H."/>
            <person name="Webb H.K."/>
            <person name="Ryan J."/>
            <person name="Lagutin K."/>
            <person name="Vyssotski M."/>
            <person name="Crawford R.J."/>
            <person name="Rodriguez-Valera F."/>
        </authorList>
    </citation>
    <scope>NUCLEOTIDE SEQUENCE [LARGE SCALE GENOMIC DNA]</scope>
    <source>
        <strain evidence="13">DSM 17117 / CIP 110805 / LMG 28347 / Deep ecotype</strain>
    </source>
</reference>
<evidence type="ECO:0000256" key="4">
    <source>
        <dbReference type="ARBA" id="ARBA00022679"/>
    </source>
</evidence>
<keyword evidence="4" id="KW-0808">Transferase</keyword>
<protein>
    <recommendedName>
        <fullName evidence="7">PTS system glucose-specific EIIA component</fullName>
    </recommendedName>
    <alternativeName>
        <fullName evidence="10">EIIA-Glc</fullName>
    </alternativeName>
    <alternativeName>
        <fullName evidence="9">EIII-Glc</fullName>
    </alternativeName>
    <alternativeName>
        <fullName evidence="8">Glucose-specific phosphotransferase enzyme IIA component</fullName>
    </alternativeName>
</protein>
<comment type="subcellular location">
    <subcellularLocation>
        <location evidence="1">Cytoplasm</location>
    </subcellularLocation>
</comment>
<dbReference type="Gene3D" id="2.70.70.10">
    <property type="entry name" value="Glucose Permease (Domain IIA)"/>
    <property type="match status" value="1"/>
</dbReference>
<organism evidence="12 13">
    <name type="scientific">Alteromonas mediterranea (strain DSM 17117 / CIP 110805 / LMG 28347 / Deep ecotype)</name>
    <dbReference type="NCBI Taxonomy" id="1774373"/>
    <lineage>
        <taxon>Bacteria</taxon>
        <taxon>Pseudomonadati</taxon>
        <taxon>Pseudomonadota</taxon>
        <taxon>Gammaproteobacteria</taxon>
        <taxon>Alteromonadales</taxon>
        <taxon>Alteromonadaceae</taxon>
        <taxon>Alteromonas/Salinimonas group</taxon>
        <taxon>Alteromonas</taxon>
    </lineage>
</organism>
<keyword evidence="6" id="KW-0418">Kinase</keyword>
<dbReference type="AlphaFoldDB" id="F2G8D2"/>
<evidence type="ECO:0000256" key="10">
    <source>
        <dbReference type="ARBA" id="ARBA00042873"/>
    </source>
</evidence>
<keyword evidence="3" id="KW-0762">Sugar transport</keyword>
<evidence type="ECO:0000313" key="13">
    <source>
        <dbReference type="Proteomes" id="UP000001870"/>
    </source>
</evidence>
<dbReference type="GO" id="GO:0005737">
    <property type="term" value="C:cytoplasm"/>
    <property type="evidence" value="ECO:0007669"/>
    <property type="project" value="UniProtKB-SubCell"/>
</dbReference>
<reference evidence="12 13" key="1">
    <citation type="journal article" date="2008" name="ISME J.">
        <title>Comparative genomics of two ecotypes of the marine planktonic copiotroph Alteromonas macleodii suggests alternative lifestyles associated with different kinds of particulate organic matter.</title>
        <authorList>
            <person name="Ivars-Martinez E."/>
            <person name="Martin-Cuadrado A.B."/>
            <person name="D'Auria G."/>
            <person name="Mira A."/>
            <person name="Ferriera S."/>
            <person name="Johnson J."/>
            <person name="Friedman R."/>
            <person name="Rodriguez-Valera F."/>
        </authorList>
    </citation>
    <scope>NUCLEOTIDE SEQUENCE [LARGE SCALE GENOMIC DNA]</scope>
    <source>
        <strain evidence="13">DSM 17117 / CIP 110805 / LMG 28347 / Deep ecotype</strain>
    </source>
</reference>
<feature type="domain" description="PTS EIIA type-1" evidence="11">
    <location>
        <begin position="41"/>
        <end position="145"/>
    </location>
</feature>
<evidence type="ECO:0000313" key="12">
    <source>
        <dbReference type="EMBL" id="AEA97701.2"/>
    </source>
</evidence>
<keyword evidence="2" id="KW-0813">Transport</keyword>
<dbReference type="Proteomes" id="UP000001870">
    <property type="component" value="Chromosome"/>
</dbReference>
<dbReference type="EMBL" id="CP001103">
    <property type="protein sequence ID" value="AEA97701.2"/>
    <property type="molecule type" value="Genomic_DNA"/>
</dbReference>
<evidence type="ECO:0000256" key="1">
    <source>
        <dbReference type="ARBA" id="ARBA00004496"/>
    </source>
</evidence>
<evidence type="ECO:0000256" key="5">
    <source>
        <dbReference type="ARBA" id="ARBA00022683"/>
    </source>
</evidence>
<evidence type="ECO:0000256" key="7">
    <source>
        <dbReference type="ARBA" id="ARBA00039163"/>
    </source>
</evidence>
<dbReference type="InterPro" id="IPR050890">
    <property type="entry name" value="PTS_EIIA_component"/>
</dbReference>
<dbReference type="InterPro" id="IPR011055">
    <property type="entry name" value="Dup_hybrid_motif"/>
</dbReference>
<dbReference type="PANTHER" id="PTHR45008:SF1">
    <property type="entry name" value="PTS SYSTEM GLUCOSE-SPECIFIC EIIA COMPONENT"/>
    <property type="match status" value="1"/>
</dbReference>
<sequence>MWTTNPVNAKQLQYAPDTFSKQFETLTPFSGQVVPLAQTDDPFFKNGYMGPGAAVTSTSNTIVAPFVGKVLNVSPLDYAIDIQSKVGLKCRIKYGGDTCHLHGAQFKCALKRGDTFNVSQTLFTVNSAWLKQQGVSNVCALTLLNANALIGIVPTRQKFVDAATDPLLTLYL</sequence>
<proteinExistence type="predicted"/>
<dbReference type="PANTHER" id="PTHR45008">
    <property type="entry name" value="PTS SYSTEM GLUCOSE-SPECIFIC EIIA COMPONENT"/>
    <property type="match status" value="1"/>
</dbReference>
<evidence type="ECO:0000259" key="11">
    <source>
        <dbReference type="PROSITE" id="PS51093"/>
    </source>
</evidence>
<dbReference type="SUPFAM" id="SSF51261">
    <property type="entry name" value="Duplicated hybrid motif"/>
    <property type="match status" value="1"/>
</dbReference>
<dbReference type="GO" id="GO:0009401">
    <property type="term" value="P:phosphoenolpyruvate-dependent sugar phosphotransferase system"/>
    <property type="evidence" value="ECO:0007669"/>
    <property type="project" value="UniProtKB-KW"/>
</dbReference>
<evidence type="ECO:0000256" key="3">
    <source>
        <dbReference type="ARBA" id="ARBA00022597"/>
    </source>
</evidence>
<evidence type="ECO:0000256" key="2">
    <source>
        <dbReference type="ARBA" id="ARBA00022448"/>
    </source>
</evidence>